<protein>
    <submittedName>
        <fullName evidence="1">Uncharacterized protein</fullName>
    </submittedName>
</protein>
<keyword evidence="2" id="KW-1185">Reference proteome</keyword>
<evidence type="ECO:0000313" key="1">
    <source>
        <dbReference type="EMBL" id="CAD8195280.1"/>
    </source>
</evidence>
<dbReference type="Proteomes" id="UP000689195">
    <property type="component" value="Unassembled WGS sequence"/>
</dbReference>
<dbReference type="AlphaFoldDB" id="A0A8S1X3H5"/>
<organism evidence="1 2">
    <name type="scientific">Paramecium pentaurelia</name>
    <dbReference type="NCBI Taxonomy" id="43138"/>
    <lineage>
        <taxon>Eukaryota</taxon>
        <taxon>Sar</taxon>
        <taxon>Alveolata</taxon>
        <taxon>Ciliophora</taxon>
        <taxon>Intramacronucleata</taxon>
        <taxon>Oligohymenophorea</taxon>
        <taxon>Peniculida</taxon>
        <taxon>Parameciidae</taxon>
        <taxon>Paramecium</taxon>
    </lineage>
</organism>
<reference evidence="1" key="1">
    <citation type="submission" date="2021-01" db="EMBL/GenBank/DDBJ databases">
        <authorList>
            <consortium name="Genoscope - CEA"/>
            <person name="William W."/>
        </authorList>
    </citation>
    <scope>NUCLEOTIDE SEQUENCE</scope>
</reference>
<evidence type="ECO:0000313" key="2">
    <source>
        <dbReference type="Proteomes" id="UP000689195"/>
    </source>
</evidence>
<sequence length="127" mass="15455">MNIGKYSPYGKLTEEETRRRIVEQLALPQMYKLRIVHRDFKLTNILYQVYNIIKVSNNLFKLLWQILDLKSTWKTINIQHLYCDTPLIMVRRFYKLNNIMRNVSWSYQLSNDLKNISIYSTQGWKYN</sequence>
<name>A0A8S1X3H5_9CILI</name>
<proteinExistence type="predicted"/>
<dbReference type="EMBL" id="CAJJDO010000109">
    <property type="protein sequence ID" value="CAD8195280.1"/>
    <property type="molecule type" value="Genomic_DNA"/>
</dbReference>
<accession>A0A8S1X3H5</accession>
<gene>
    <name evidence="1" type="ORF">PPENT_87.1.T1090031</name>
</gene>
<comment type="caution">
    <text evidence="1">The sequence shown here is derived from an EMBL/GenBank/DDBJ whole genome shotgun (WGS) entry which is preliminary data.</text>
</comment>